<dbReference type="STRING" id="364200.SAMN04488515_1793"/>
<evidence type="ECO:0000313" key="2">
    <source>
        <dbReference type="Proteomes" id="UP000199167"/>
    </source>
</evidence>
<gene>
    <name evidence="1" type="ORF">SAMN04488515_1793</name>
</gene>
<keyword evidence="2" id="KW-1185">Reference proteome</keyword>
<protein>
    <submittedName>
        <fullName evidence="1">Uncharacterized protein</fullName>
    </submittedName>
</protein>
<dbReference type="AlphaFoldDB" id="A0A1I0QB30"/>
<organism evidence="1 2">
    <name type="scientific">Cognatiyoonia koreensis</name>
    <dbReference type="NCBI Taxonomy" id="364200"/>
    <lineage>
        <taxon>Bacteria</taxon>
        <taxon>Pseudomonadati</taxon>
        <taxon>Pseudomonadota</taxon>
        <taxon>Alphaproteobacteria</taxon>
        <taxon>Rhodobacterales</taxon>
        <taxon>Paracoccaceae</taxon>
        <taxon>Cognatiyoonia</taxon>
    </lineage>
</organism>
<dbReference type="RefSeq" id="WP_278246568.1">
    <property type="nucleotide sequence ID" value="NZ_FOIZ01000001.1"/>
</dbReference>
<reference evidence="1 2" key="1">
    <citation type="submission" date="2016-10" db="EMBL/GenBank/DDBJ databases">
        <authorList>
            <person name="de Groot N.N."/>
        </authorList>
    </citation>
    <scope>NUCLEOTIDE SEQUENCE [LARGE SCALE GENOMIC DNA]</scope>
    <source>
        <strain evidence="1 2">DSM 17925</strain>
    </source>
</reference>
<evidence type="ECO:0000313" key="1">
    <source>
        <dbReference type="EMBL" id="SEW24236.1"/>
    </source>
</evidence>
<sequence length="41" mass="4206">MSNGTKAFVVAGFMALVAISGSQGKAANIQFDDAPKHGIVR</sequence>
<accession>A0A1I0QB30</accession>
<dbReference type="EMBL" id="FOIZ01000001">
    <property type="protein sequence ID" value="SEW24236.1"/>
    <property type="molecule type" value="Genomic_DNA"/>
</dbReference>
<proteinExistence type="predicted"/>
<dbReference type="Proteomes" id="UP000199167">
    <property type="component" value="Unassembled WGS sequence"/>
</dbReference>
<name>A0A1I0QB30_9RHOB</name>